<dbReference type="InterPro" id="IPR000608">
    <property type="entry name" value="UBC"/>
</dbReference>
<evidence type="ECO:0000313" key="3">
    <source>
        <dbReference type="EMBL" id="KAH7641917.1"/>
    </source>
</evidence>
<feature type="compositionally biased region" description="Low complexity" evidence="1">
    <location>
        <begin position="1"/>
        <end position="15"/>
    </location>
</feature>
<dbReference type="SMART" id="SM00212">
    <property type="entry name" value="UBCc"/>
    <property type="match status" value="1"/>
</dbReference>
<dbReference type="SUPFAM" id="SSF54495">
    <property type="entry name" value="UBC-like"/>
    <property type="match status" value="1"/>
</dbReference>
<comment type="caution">
    <text evidence="3">The sequence shown here is derived from an EMBL/GenBank/DDBJ whole genome shotgun (WGS) entry which is preliminary data.</text>
</comment>
<proteinExistence type="predicted"/>
<dbReference type="Proteomes" id="UP000828236">
    <property type="component" value="Unassembled WGS sequence"/>
</dbReference>
<feature type="region of interest" description="Disordered" evidence="1">
    <location>
        <begin position="1"/>
        <end position="33"/>
    </location>
</feature>
<gene>
    <name evidence="3" type="ORF">HUG17_4962</name>
</gene>
<dbReference type="CDD" id="cd23814">
    <property type="entry name" value="UEV_AKTIP"/>
    <property type="match status" value="1"/>
</dbReference>
<sequence>MEATQQQQSASKTKSNPNRFPLNQSTQSLPPSSPQCSMIFIEYQLMKEFVLFQKQEFLHVYISPSHESAFEWFGVMFIHHGLYKGKIFRFSIHISPSYPNCDIPKIIFDPIPHHPLINEQTGELDMSSKFIKWNSTCNFIFEVIEFAKRVFEFDDIEQIKHLANIDKLNYDTEQLKTMIEDKMNNFNDRVMNIKRDDKNYIDFTEPENSSIIDKVKHKLLTEKFSLDSGIDYLGANGNISSAVEHPNRNYCTTSISGLSWAKKIVYN</sequence>
<feature type="compositionally biased region" description="Low complexity" evidence="1">
    <location>
        <begin position="24"/>
        <end position="33"/>
    </location>
</feature>
<dbReference type="EMBL" id="SDOV01000004">
    <property type="protein sequence ID" value="KAH7641917.1"/>
    <property type="molecule type" value="Genomic_DNA"/>
</dbReference>
<accession>A0A9D4SHC8</accession>
<dbReference type="InterPro" id="IPR016135">
    <property type="entry name" value="UBQ-conjugating_enzyme/RWD"/>
</dbReference>
<evidence type="ECO:0000259" key="2">
    <source>
        <dbReference type="PROSITE" id="PS50127"/>
    </source>
</evidence>
<dbReference type="Pfam" id="PF00179">
    <property type="entry name" value="UQ_con"/>
    <property type="match status" value="1"/>
</dbReference>
<organism evidence="3">
    <name type="scientific">Dermatophagoides farinae</name>
    <name type="common">American house dust mite</name>
    <dbReference type="NCBI Taxonomy" id="6954"/>
    <lineage>
        <taxon>Eukaryota</taxon>
        <taxon>Metazoa</taxon>
        <taxon>Ecdysozoa</taxon>
        <taxon>Arthropoda</taxon>
        <taxon>Chelicerata</taxon>
        <taxon>Arachnida</taxon>
        <taxon>Acari</taxon>
        <taxon>Acariformes</taxon>
        <taxon>Sarcoptiformes</taxon>
        <taxon>Astigmata</taxon>
        <taxon>Psoroptidia</taxon>
        <taxon>Analgoidea</taxon>
        <taxon>Pyroglyphidae</taxon>
        <taxon>Dermatophagoidinae</taxon>
        <taxon>Dermatophagoides</taxon>
    </lineage>
</organism>
<protein>
    <submittedName>
        <fullName evidence="3">Ubiquitin-conjugating enzyme-like protein</fullName>
    </submittedName>
</protein>
<dbReference type="OrthoDB" id="5596422at2759"/>
<name>A0A9D4SHC8_DERFA</name>
<dbReference type="PROSITE" id="PS50127">
    <property type="entry name" value="UBC_2"/>
    <property type="match status" value="1"/>
</dbReference>
<evidence type="ECO:0000256" key="1">
    <source>
        <dbReference type="SAM" id="MobiDB-lite"/>
    </source>
</evidence>
<dbReference type="Gene3D" id="3.10.110.10">
    <property type="entry name" value="Ubiquitin Conjugating Enzyme"/>
    <property type="match status" value="1"/>
</dbReference>
<dbReference type="AlphaFoldDB" id="A0A9D4SHC8"/>
<reference evidence="3" key="2">
    <citation type="journal article" date="2021" name="World Allergy Organ. J.">
        <title>Chromosome-level assembly of Dermatophagoides farinae genome and transcriptome reveals two novel allergens Der f 37 and Der f 39.</title>
        <authorList>
            <person name="Chen J."/>
            <person name="Cai Z."/>
            <person name="Fan D."/>
            <person name="Hu J."/>
            <person name="Hou Y."/>
            <person name="He Y."/>
            <person name="Zhang Z."/>
            <person name="Zhao Z."/>
            <person name="Gao P."/>
            <person name="Hu W."/>
            <person name="Sun J."/>
            <person name="Li J."/>
            <person name="Ji K."/>
        </authorList>
    </citation>
    <scope>NUCLEOTIDE SEQUENCE</scope>
    <source>
        <strain evidence="3">JKM2019</strain>
    </source>
</reference>
<feature type="domain" description="UBC core" evidence="2">
    <location>
        <begin position="40"/>
        <end position="192"/>
    </location>
</feature>
<reference evidence="3" key="1">
    <citation type="submission" date="2020-06" db="EMBL/GenBank/DDBJ databases">
        <authorList>
            <person name="Ji K."/>
            <person name="Li J."/>
        </authorList>
    </citation>
    <scope>NUCLEOTIDE SEQUENCE</scope>
    <source>
        <strain evidence="3">JKM2019</strain>
        <tissue evidence="3">Whole body</tissue>
    </source>
</reference>